<sequence>MHKNTTFLILFGTLLVAGGVVLYERQKLDSVTVPPVSTNNQQGEDDKPIATVLDGADENGWKTLRSELFGFEMKFPGEWIGDWPSISRRSLLEKPEGSLLLNFGFGDPKNIKEYSQSINIVSDNVDVYSQKVQGSIKKAHMENRYSYQEKNINNAKAYIFIDKEKAGVSRVLLGGGMYTFEINDTRELDGRGVVYDKIISTFHLLP</sequence>
<organism evidence="1 2">
    <name type="scientific">Candidatus Ryanbacteria bacterium RIFCSPHIGHO2_01_FULL_48_27</name>
    <dbReference type="NCBI Taxonomy" id="1802115"/>
    <lineage>
        <taxon>Bacteria</taxon>
        <taxon>Candidatus Ryaniibacteriota</taxon>
    </lineage>
</organism>
<dbReference type="STRING" id="1802115.A2756_00130"/>
<evidence type="ECO:0000313" key="2">
    <source>
        <dbReference type="Proteomes" id="UP000177785"/>
    </source>
</evidence>
<evidence type="ECO:0008006" key="3">
    <source>
        <dbReference type="Google" id="ProtNLM"/>
    </source>
</evidence>
<evidence type="ECO:0000313" key="1">
    <source>
        <dbReference type="EMBL" id="OGZ45412.1"/>
    </source>
</evidence>
<dbReference type="EMBL" id="MHNL01000006">
    <property type="protein sequence ID" value="OGZ45412.1"/>
    <property type="molecule type" value="Genomic_DNA"/>
</dbReference>
<protein>
    <recommendedName>
        <fullName evidence="3">PsbP C-terminal domain-containing protein</fullName>
    </recommendedName>
</protein>
<dbReference type="AlphaFoldDB" id="A0A1G2G5R3"/>
<comment type="caution">
    <text evidence="1">The sequence shown here is derived from an EMBL/GenBank/DDBJ whole genome shotgun (WGS) entry which is preliminary data.</text>
</comment>
<name>A0A1G2G5R3_9BACT</name>
<proteinExistence type="predicted"/>
<reference evidence="1 2" key="1">
    <citation type="journal article" date="2016" name="Nat. Commun.">
        <title>Thousands of microbial genomes shed light on interconnected biogeochemical processes in an aquifer system.</title>
        <authorList>
            <person name="Anantharaman K."/>
            <person name="Brown C.T."/>
            <person name="Hug L.A."/>
            <person name="Sharon I."/>
            <person name="Castelle C.J."/>
            <person name="Probst A.J."/>
            <person name="Thomas B.C."/>
            <person name="Singh A."/>
            <person name="Wilkins M.J."/>
            <person name="Karaoz U."/>
            <person name="Brodie E.L."/>
            <person name="Williams K.H."/>
            <person name="Hubbard S.S."/>
            <person name="Banfield J.F."/>
        </authorList>
    </citation>
    <scope>NUCLEOTIDE SEQUENCE [LARGE SCALE GENOMIC DNA]</scope>
</reference>
<gene>
    <name evidence="1" type="ORF">A2756_00130</name>
</gene>
<accession>A0A1G2G5R3</accession>
<dbReference type="Proteomes" id="UP000177785">
    <property type="component" value="Unassembled WGS sequence"/>
</dbReference>